<dbReference type="EMBL" id="ACCL02000002">
    <property type="protein sequence ID" value="EET62474.1"/>
    <property type="molecule type" value="Genomic_DNA"/>
</dbReference>
<evidence type="ECO:0000259" key="1">
    <source>
        <dbReference type="Pfam" id="PF01243"/>
    </source>
</evidence>
<dbReference type="Gene3D" id="2.30.110.10">
    <property type="entry name" value="Electron Transport, Fmn-binding Protein, Chain A"/>
    <property type="match status" value="1"/>
</dbReference>
<dbReference type="eggNOG" id="COG5015">
    <property type="taxonomic scope" value="Bacteria"/>
</dbReference>
<dbReference type="STRING" id="168384.SAMN05660368_02226"/>
<name>C6LA67_9FIRM</name>
<dbReference type="SUPFAM" id="SSF50475">
    <property type="entry name" value="FMN-binding split barrel"/>
    <property type="match status" value="1"/>
</dbReference>
<dbReference type="InterPro" id="IPR012349">
    <property type="entry name" value="Split_barrel_FMN-bd"/>
</dbReference>
<keyword evidence="3" id="KW-1185">Reference proteome</keyword>
<accession>C6LA67</accession>
<dbReference type="AlphaFoldDB" id="C6LA67"/>
<proteinExistence type="predicted"/>
<sequence length="142" mass="16385">MTNNKEDTTMTNIEKVNSFLDEAKTFYFLTIDGDKPKGRPFGFHMLDDGKLYFGCGTFKNVFSQLMKNPHVEVLAARGNEFMRYDGTVKIVKDEALLEKVRTAMPQIMSLYDKNGWEMGMFYLENGHAEIRGMLDLKDEFDV</sequence>
<feature type="domain" description="Pyridoxamine 5'-phosphate oxidase N-terminal" evidence="1">
    <location>
        <begin position="14"/>
        <end position="108"/>
    </location>
</feature>
<dbReference type="Proteomes" id="UP000005561">
    <property type="component" value="Unassembled WGS sequence"/>
</dbReference>
<protein>
    <recommendedName>
        <fullName evidence="1">Pyridoxamine 5'-phosphate oxidase N-terminal domain-containing protein</fullName>
    </recommendedName>
</protein>
<gene>
    <name evidence="2" type="ORF">BRYFOR_05509</name>
</gene>
<organism evidence="2 3">
    <name type="scientific">Marvinbryantia formatexigens DSM 14469</name>
    <dbReference type="NCBI Taxonomy" id="478749"/>
    <lineage>
        <taxon>Bacteria</taxon>
        <taxon>Bacillati</taxon>
        <taxon>Bacillota</taxon>
        <taxon>Clostridia</taxon>
        <taxon>Lachnospirales</taxon>
        <taxon>Lachnospiraceae</taxon>
        <taxon>Marvinbryantia</taxon>
    </lineage>
</organism>
<dbReference type="Pfam" id="PF01243">
    <property type="entry name" value="PNPOx_N"/>
    <property type="match status" value="1"/>
</dbReference>
<reference evidence="2" key="1">
    <citation type="submission" date="2009-07" db="EMBL/GenBank/DDBJ databases">
        <authorList>
            <person name="Weinstock G."/>
            <person name="Sodergren E."/>
            <person name="Clifton S."/>
            <person name="Fulton L."/>
            <person name="Fulton B."/>
            <person name="Courtney L."/>
            <person name="Fronick C."/>
            <person name="Harrison M."/>
            <person name="Strong C."/>
            <person name="Farmer C."/>
            <person name="Delahaunty K."/>
            <person name="Markovic C."/>
            <person name="Hall O."/>
            <person name="Minx P."/>
            <person name="Tomlinson C."/>
            <person name="Mitreva M."/>
            <person name="Nelson J."/>
            <person name="Hou S."/>
            <person name="Wollam A."/>
            <person name="Pepin K.H."/>
            <person name="Johnson M."/>
            <person name="Bhonagiri V."/>
            <person name="Nash W.E."/>
            <person name="Warren W."/>
            <person name="Chinwalla A."/>
            <person name="Mardis E.R."/>
            <person name="Wilson R.K."/>
        </authorList>
    </citation>
    <scope>NUCLEOTIDE SEQUENCE [LARGE SCALE GENOMIC DNA]</scope>
    <source>
        <strain evidence="2">DSM 14469</strain>
    </source>
</reference>
<dbReference type="InterPro" id="IPR011576">
    <property type="entry name" value="Pyridox_Oxase_N"/>
</dbReference>
<evidence type="ECO:0000313" key="2">
    <source>
        <dbReference type="EMBL" id="EET62474.1"/>
    </source>
</evidence>
<comment type="caution">
    <text evidence="2">The sequence shown here is derived from an EMBL/GenBank/DDBJ whole genome shotgun (WGS) entry which is preliminary data.</text>
</comment>
<evidence type="ECO:0000313" key="3">
    <source>
        <dbReference type="Proteomes" id="UP000005561"/>
    </source>
</evidence>